<feature type="domain" description="Cyclin-like" evidence="7">
    <location>
        <begin position="278"/>
        <end position="375"/>
    </location>
</feature>
<feature type="region of interest" description="Disordered" evidence="6">
    <location>
        <begin position="1"/>
        <end position="59"/>
    </location>
</feature>
<keyword evidence="3 5" id="KW-0195">Cyclin</keyword>
<feature type="region of interest" description="Disordered" evidence="6">
    <location>
        <begin position="85"/>
        <end position="116"/>
    </location>
</feature>
<dbReference type="SMART" id="SM00385">
    <property type="entry name" value="CYCLIN"/>
    <property type="match status" value="2"/>
</dbReference>
<dbReference type="InterPro" id="IPR039361">
    <property type="entry name" value="Cyclin"/>
</dbReference>
<dbReference type="SMART" id="SM01332">
    <property type="entry name" value="Cyclin_C"/>
    <property type="match status" value="1"/>
</dbReference>
<evidence type="ECO:0000256" key="1">
    <source>
        <dbReference type="ARBA" id="ARBA00006955"/>
    </source>
</evidence>
<dbReference type="FunFam" id="1.10.472.10:FF:000001">
    <property type="entry name" value="G2/mitotic-specific cyclin"/>
    <property type="match status" value="1"/>
</dbReference>
<dbReference type="SUPFAM" id="SSF47954">
    <property type="entry name" value="Cyclin-like"/>
    <property type="match status" value="2"/>
</dbReference>
<dbReference type="PROSITE" id="PS00292">
    <property type="entry name" value="CYCLINS"/>
    <property type="match status" value="1"/>
</dbReference>
<evidence type="ECO:0000256" key="4">
    <source>
        <dbReference type="ARBA" id="ARBA00023306"/>
    </source>
</evidence>
<name>A0AAV1IA52_9CHLO</name>
<dbReference type="InterPro" id="IPR046965">
    <property type="entry name" value="Cyclin_A/B-like"/>
</dbReference>
<sequence length="426" mass="47352">MFHQSYTSSEQAEALSAENGNQGLSQGRNGGTQQKGKRKEDTVKNAQAVGAPKKGRPAFGDITNAAAATRSAATAQEDVARLSIEHESSQQQRSGSNESEILCHSGTSGRQLQVEARRQAAGPRWIDIDTADAENPMACTDYVGSIMEHLFQSERRRRPMASYMSIVQSDMHAGMRAILVDWLVEVSLEFKLVSDTLFLGVSCIDRFLSVQNVPRSQLQLVGVTCMFLASKYEEIYAPTGEEYSYITDNTYSKQEILQMEEIVWGALNFELTVPTQRTFLRRFLKASAADWPPSHVWRVQQEYLAAYIIELALPEYSALQWLPSLIAAAAVLLARHICAASIPIMRALAPWTPTLQHYSGYRASELRECAGALHSFHLKASLVGREQTAIHEKYSQHRYHSVATCLAPPQDLPAKLFEDPEASVDQ</sequence>
<proteinExistence type="inferred from homology"/>
<dbReference type="InterPro" id="IPR036915">
    <property type="entry name" value="Cyclin-like_sf"/>
</dbReference>
<dbReference type="PIRSF" id="PIRSF001771">
    <property type="entry name" value="Cyclin_A_B_D_E"/>
    <property type="match status" value="1"/>
</dbReference>
<evidence type="ECO:0000256" key="6">
    <source>
        <dbReference type="SAM" id="MobiDB-lite"/>
    </source>
</evidence>
<evidence type="ECO:0000313" key="9">
    <source>
        <dbReference type="EMBL" id="CAK0783087.1"/>
    </source>
</evidence>
<dbReference type="Proteomes" id="UP001314263">
    <property type="component" value="Unassembled WGS sequence"/>
</dbReference>
<feature type="compositionally biased region" description="Polar residues" evidence="6">
    <location>
        <begin position="18"/>
        <end position="34"/>
    </location>
</feature>
<evidence type="ECO:0000313" key="10">
    <source>
        <dbReference type="Proteomes" id="UP001314263"/>
    </source>
</evidence>
<gene>
    <name evidence="9" type="ORF">CVIRNUC_006282</name>
</gene>
<dbReference type="InterPro" id="IPR004367">
    <property type="entry name" value="Cyclin_C-dom"/>
</dbReference>
<dbReference type="Pfam" id="PF02984">
    <property type="entry name" value="Cyclin_C"/>
    <property type="match status" value="1"/>
</dbReference>
<dbReference type="PANTHER" id="PTHR10177">
    <property type="entry name" value="CYCLINS"/>
    <property type="match status" value="1"/>
</dbReference>
<keyword evidence="4" id="KW-0131">Cell cycle</keyword>
<keyword evidence="10" id="KW-1185">Reference proteome</keyword>
<protein>
    <submittedName>
        <fullName evidence="9">Uncharacterized protein</fullName>
    </submittedName>
</protein>
<dbReference type="GO" id="GO:0016538">
    <property type="term" value="F:cyclin-dependent protein serine/threonine kinase regulator activity"/>
    <property type="evidence" value="ECO:0007669"/>
    <property type="project" value="InterPro"/>
</dbReference>
<dbReference type="GO" id="GO:0051301">
    <property type="term" value="P:cell division"/>
    <property type="evidence" value="ECO:0007669"/>
    <property type="project" value="UniProtKB-KW"/>
</dbReference>
<evidence type="ECO:0000256" key="3">
    <source>
        <dbReference type="ARBA" id="ARBA00023127"/>
    </source>
</evidence>
<comment type="similarity">
    <text evidence="1">Belongs to the cyclin family. Cyclin AB subfamily.</text>
</comment>
<feature type="compositionally biased region" description="Polar residues" evidence="6">
    <location>
        <begin position="89"/>
        <end position="111"/>
    </location>
</feature>
<dbReference type="InterPro" id="IPR006671">
    <property type="entry name" value="Cyclin_N"/>
</dbReference>
<comment type="caution">
    <text evidence="9">The sequence shown here is derived from an EMBL/GenBank/DDBJ whole genome shotgun (WGS) entry which is preliminary data.</text>
</comment>
<evidence type="ECO:0000256" key="5">
    <source>
        <dbReference type="RuleBase" id="RU000383"/>
    </source>
</evidence>
<dbReference type="EMBL" id="CAUYUE010000008">
    <property type="protein sequence ID" value="CAK0783087.1"/>
    <property type="molecule type" value="Genomic_DNA"/>
</dbReference>
<dbReference type="InterPro" id="IPR048258">
    <property type="entry name" value="Cyclins_cyclin-box"/>
</dbReference>
<dbReference type="GO" id="GO:0044772">
    <property type="term" value="P:mitotic cell cycle phase transition"/>
    <property type="evidence" value="ECO:0007669"/>
    <property type="project" value="InterPro"/>
</dbReference>
<dbReference type="FunFam" id="1.10.472.10:FF:000013">
    <property type="entry name" value="Cyclin A1"/>
    <property type="match status" value="1"/>
</dbReference>
<feature type="compositionally biased region" description="Polar residues" evidence="6">
    <location>
        <begin position="1"/>
        <end position="11"/>
    </location>
</feature>
<dbReference type="InterPro" id="IPR013763">
    <property type="entry name" value="Cyclin-like_dom"/>
</dbReference>
<dbReference type="AlphaFoldDB" id="A0AAV1IA52"/>
<reference evidence="9 10" key="1">
    <citation type="submission" date="2023-10" db="EMBL/GenBank/DDBJ databases">
        <authorList>
            <person name="Maclean D."/>
            <person name="Macfadyen A."/>
        </authorList>
    </citation>
    <scope>NUCLEOTIDE SEQUENCE [LARGE SCALE GENOMIC DNA]</scope>
</reference>
<dbReference type="Pfam" id="PF00134">
    <property type="entry name" value="Cyclin_N"/>
    <property type="match status" value="1"/>
</dbReference>
<evidence type="ECO:0000259" key="8">
    <source>
        <dbReference type="SMART" id="SM01332"/>
    </source>
</evidence>
<evidence type="ECO:0000259" key="7">
    <source>
        <dbReference type="SMART" id="SM00385"/>
    </source>
</evidence>
<feature type="domain" description="Cyclin-like" evidence="7">
    <location>
        <begin position="181"/>
        <end position="265"/>
    </location>
</feature>
<keyword evidence="2" id="KW-0132">Cell division</keyword>
<feature type="domain" description="Cyclin C-terminal" evidence="8">
    <location>
        <begin position="274"/>
        <end position="408"/>
    </location>
</feature>
<organism evidence="9 10">
    <name type="scientific">Coccomyxa viridis</name>
    <dbReference type="NCBI Taxonomy" id="1274662"/>
    <lineage>
        <taxon>Eukaryota</taxon>
        <taxon>Viridiplantae</taxon>
        <taxon>Chlorophyta</taxon>
        <taxon>core chlorophytes</taxon>
        <taxon>Trebouxiophyceae</taxon>
        <taxon>Trebouxiophyceae incertae sedis</taxon>
        <taxon>Coccomyxaceae</taxon>
        <taxon>Coccomyxa</taxon>
    </lineage>
</organism>
<dbReference type="Gene3D" id="1.10.472.10">
    <property type="entry name" value="Cyclin-like"/>
    <property type="match status" value="2"/>
</dbReference>
<accession>A0AAV1IA52</accession>
<evidence type="ECO:0000256" key="2">
    <source>
        <dbReference type="ARBA" id="ARBA00022618"/>
    </source>
</evidence>